<accession>A0ABW4IZJ2</accession>
<evidence type="ECO:0000256" key="9">
    <source>
        <dbReference type="ARBA" id="ARBA00023235"/>
    </source>
</evidence>
<dbReference type="InterPro" id="IPR026019">
    <property type="entry name" value="Ribul_P_3_epim"/>
</dbReference>
<comment type="cofactor">
    <cofactor evidence="4">
        <name>Zn(2+)</name>
        <dbReference type="ChEBI" id="CHEBI:29105"/>
    </cofactor>
</comment>
<dbReference type="PIRSF" id="PIRSF001461">
    <property type="entry name" value="RPE"/>
    <property type="match status" value="1"/>
</dbReference>
<dbReference type="EMBL" id="JBHUDX010000092">
    <property type="protein sequence ID" value="MFD1662386.1"/>
    <property type="molecule type" value="Genomic_DNA"/>
</dbReference>
<dbReference type="NCBIfam" id="TIGR01163">
    <property type="entry name" value="rpe"/>
    <property type="match status" value="1"/>
</dbReference>
<evidence type="ECO:0000256" key="3">
    <source>
        <dbReference type="ARBA" id="ARBA00001941"/>
    </source>
</evidence>
<dbReference type="Proteomes" id="UP001597261">
    <property type="component" value="Unassembled WGS sequence"/>
</dbReference>
<keyword evidence="8" id="KW-0479">Metal-binding</keyword>
<evidence type="ECO:0000313" key="12">
    <source>
        <dbReference type="EMBL" id="MFD1662386.1"/>
    </source>
</evidence>
<keyword evidence="9 11" id="KW-0413">Isomerase</keyword>
<comment type="cofactor">
    <cofactor evidence="3">
        <name>Co(2+)</name>
        <dbReference type="ChEBI" id="CHEBI:48828"/>
    </cofactor>
</comment>
<dbReference type="SUPFAM" id="SSF51366">
    <property type="entry name" value="Ribulose-phoshate binding barrel"/>
    <property type="match status" value="1"/>
</dbReference>
<name>A0ABW4IZJ2_9ACTN</name>
<dbReference type="PANTHER" id="PTHR11749">
    <property type="entry name" value="RIBULOSE-5-PHOSPHATE-3-EPIMERASE"/>
    <property type="match status" value="1"/>
</dbReference>
<comment type="catalytic activity">
    <reaction evidence="1 11">
        <text>D-ribulose 5-phosphate = D-xylulose 5-phosphate</text>
        <dbReference type="Rhea" id="RHEA:13677"/>
        <dbReference type="ChEBI" id="CHEBI:57737"/>
        <dbReference type="ChEBI" id="CHEBI:58121"/>
        <dbReference type="EC" id="5.1.3.1"/>
    </reaction>
</comment>
<dbReference type="InterPro" id="IPR000056">
    <property type="entry name" value="Ribul_P_3_epim-like"/>
</dbReference>
<evidence type="ECO:0000256" key="6">
    <source>
        <dbReference type="ARBA" id="ARBA00009541"/>
    </source>
</evidence>
<dbReference type="RefSeq" id="WP_381089947.1">
    <property type="nucleotide sequence ID" value="NZ_JBHUDX010000092.1"/>
</dbReference>
<dbReference type="InterPro" id="IPR011060">
    <property type="entry name" value="RibuloseP-bd_barrel"/>
</dbReference>
<dbReference type="Pfam" id="PF00834">
    <property type="entry name" value="Ribul_P_3_epim"/>
    <property type="match status" value="1"/>
</dbReference>
<evidence type="ECO:0000256" key="5">
    <source>
        <dbReference type="ARBA" id="ARBA00001954"/>
    </source>
</evidence>
<dbReference type="GO" id="GO:0004750">
    <property type="term" value="F:D-ribulose-phosphate 3-epimerase activity"/>
    <property type="evidence" value="ECO:0007669"/>
    <property type="project" value="UniProtKB-EC"/>
</dbReference>
<evidence type="ECO:0000256" key="1">
    <source>
        <dbReference type="ARBA" id="ARBA00001782"/>
    </source>
</evidence>
<evidence type="ECO:0000256" key="11">
    <source>
        <dbReference type="PIRNR" id="PIRNR001461"/>
    </source>
</evidence>
<protein>
    <recommendedName>
        <fullName evidence="7 10">Ribulose-phosphate 3-epimerase</fullName>
        <ecNumber evidence="7 10">5.1.3.1</ecNumber>
    </recommendedName>
</protein>
<comment type="similarity">
    <text evidence="6 11">Belongs to the ribulose-phosphate 3-epimerase family.</text>
</comment>
<dbReference type="InterPro" id="IPR013785">
    <property type="entry name" value="Aldolase_TIM"/>
</dbReference>
<evidence type="ECO:0000256" key="4">
    <source>
        <dbReference type="ARBA" id="ARBA00001947"/>
    </source>
</evidence>
<evidence type="ECO:0000313" key="13">
    <source>
        <dbReference type="Proteomes" id="UP001597261"/>
    </source>
</evidence>
<evidence type="ECO:0000256" key="7">
    <source>
        <dbReference type="ARBA" id="ARBA00013188"/>
    </source>
</evidence>
<sequence length="237" mass="25413">MQPTVVRPRIVPSVLPADFSRLGEECRSLEHAGVDRIQWDIMDGSFVPNMTMGPDVIASVRPQVGLEFEAHLMVQDPDRMLSHWVSAGCSLVIVHAEACTHLHRTLAAVHELGARAGVALNPATPASAVAHVLDLVDLVLVMTVNPGFGGQDYLASMERKIAEVRSLIQDQPHEIELEVDGGIGRNTINGSARAGATTFCVGSALFRHRDRLADEVAHLRGLAESALSDSAHGKEAA</sequence>
<dbReference type="Gene3D" id="3.20.20.70">
    <property type="entry name" value="Aldolase class I"/>
    <property type="match status" value="1"/>
</dbReference>
<evidence type="ECO:0000256" key="2">
    <source>
        <dbReference type="ARBA" id="ARBA00001936"/>
    </source>
</evidence>
<gene>
    <name evidence="12" type="primary">rpe</name>
    <name evidence="12" type="ORF">ACFSL4_30420</name>
</gene>
<evidence type="ECO:0000256" key="8">
    <source>
        <dbReference type="ARBA" id="ARBA00022723"/>
    </source>
</evidence>
<proteinExistence type="inferred from homology"/>
<evidence type="ECO:0000256" key="10">
    <source>
        <dbReference type="NCBIfam" id="TIGR01163"/>
    </source>
</evidence>
<comment type="cofactor">
    <cofactor evidence="2">
        <name>Mn(2+)</name>
        <dbReference type="ChEBI" id="CHEBI:29035"/>
    </cofactor>
</comment>
<organism evidence="12 13">
    <name type="scientific">Streptomyces caeni</name>
    <dbReference type="NCBI Taxonomy" id="2307231"/>
    <lineage>
        <taxon>Bacteria</taxon>
        <taxon>Bacillati</taxon>
        <taxon>Actinomycetota</taxon>
        <taxon>Actinomycetes</taxon>
        <taxon>Kitasatosporales</taxon>
        <taxon>Streptomycetaceae</taxon>
        <taxon>Streptomyces</taxon>
    </lineage>
</organism>
<comment type="cofactor">
    <cofactor evidence="5">
        <name>Fe(2+)</name>
        <dbReference type="ChEBI" id="CHEBI:29033"/>
    </cofactor>
</comment>
<reference evidence="13" key="1">
    <citation type="journal article" date="2019" name="Int. J. Syst. Evol. Microbiol.">
        <title>The Global Catalogue of Microorganisms (GCM) 10K type strain sequencing project: providing services to taxonomists for standard genome sequencing and annotation.</title>
        <authorList>
            <consortium name="The Broad Institute Genomics Platform"/>
            <consortium name="The Broad Institute Genome Sequencing Center for Infectious Disease"/>
            <person name="Wu L."/>
            <person name="Ma J."/>
        </authorList>
    </citation>
    <scope>NUCLEOTIDE SEQUENCE [LARGE SCALE GENOMIC DNA]</scope>
    <source>
        <strain evidence="13">CGMCC 1.12470</strain>
    </source>
</reference>
<keyword evidence="13" id="KW-1185">Reference proteome</keyword>
<dbReference type="EC" id="5.1.3.1" evidence="7 10"/>
<dbReference type="CDD" id="cd00429">
    <property type="entry name" value="RPE"/>
    <property type="match status" value="1"/>
</dbReference>
<comment type="caution">
    <text evidence="12">The sequence shown here is derived from an EMBL/GenBank/DDBJ whole genome shotgun (WGS) entry which is preliminary data.</text>
</comment>
<dbReference type="NCBIfam" id="NF004076">
    <property type="entry name" value="PRK05581.1-4"/>
    <property type="match status" value="1"/>
</dbReference>
<keyword evidence="11" id="KW-0119">Carbohydrate metabolism</keyword>